<dbReference type="Pfam" id="PF01473">
    <property type="entry name" value="Choline_bind_1"/>
    <property type="match status" value="4"/>
</dbReference>
<feature type="signal peptide" evidence="3">
    <location>
        <begin position="1"/>
        <end position="30"/>
    </location>
</feature>
<feature type="domain" description="Excalibur calcium-binding" evidence="4">
    <location>
        <begin position="32"/>
        <end position="68"/>
    </location>
</feature>
<gene>
    <name evidence="5" type="ORF">PNO30_00635</name>
</gene>
<evidence type="ECO:0000256" key="2">
    <source>
        <dbReference type="PROSITE-ProRule" id="PRU00591"/>
    </source>
</evidence>
<dbReference type="SMART" id="SM00894">
    <property type="entry name" value="Excalibur"/>
    <property type="match status" value="1"/>
</dbReference>
<evidence type="ECO:0000256" key="1">
    <source>
        <dbReference type="ARBA" id="ARBA00022737"/>
    </source>
</evidence>
<sequence>MNKKRRLLSIVAVASLVAGIGEVASPQAQAVTFHSCKEAWNQGYGDIRVGEDGYSRHLDRDGDGIACEISKSNGQYKPRAQHTQHAQNGWVKSGDAWYYYKNGSAVRNAWAGNYWLGSDGRMVTNSWVDNNRYYVGNDGAWIKGYGNKSGWQKEGGSWYYYKNNSAVRNAWAGNYWLGSDGRMVTNSWVDNNRYYVGNDGAWIKGYGNKSGWQKEGGSWYYYKNNSAVRNAWAGNYWLGSDGRMVTNSWVDNGRYYVGNDGAWIKGYGNKSGWQKEGGSWYYYKNGSAVRNAWAGNYWLGSDGRMVTNSRVDNGRYYVGNDGAWVPGK</sequence>
<proteinExistence type="predicted"/>
<dbReference type="Gene3D" id="2.10.270.10">
    <property type="entry name" value="Cholin Binding"/>
    <property type="match status" value="3"/>
</dbReference>
<dbReference type="Proteomes" id="UP001212217">
    <property type="component" value="Unassembled WGS sequence"/>
</dbReference>
<dbReference type="RefSeq" id="WP_271986755.1">
    <property type="nucleotide sequence ID" value="NZ_JAQMFS010000010.1"/>
</dbReference>
<dbReference type="SUPFAM" id="SSF69360">
    <property type="entry name" value="Cell wall binding repeat"/>
    <property type="match status" value="1"/>
</dbReference>
<dbReference type="InterPro" id="IPR008613">
    <property type="entry name" value="Excalibur_Ca-bd_domain"/>
</dbReference>
<keyword evidence="3" id="KW-0732">Signal</keyword>
<dbReference type="AlphaFoldDB" id="A0AAW6B585"/>
<evidence type="ECO:0000256" key="3">
    <source>
        <dbReference type="SAM" id="SignalP"/>
    </source>
</evidence>
<feature type="repeat" description="Cell wall-binding" evidence="2">
    <location>
        <begin position="209"/>
        <end position="228"/>
    </location>
</feature>
<organism evidence="5 6">
    <name type="scientific">Gemella haemolysans</name>
    <dbReference type="NCBI Taxonomy" id="1379"/>
    <lineage>
        <taxon>Bacteria</taxon>
        <taxon>Bacillati</taxon>
        <taxon>Bacillota</taxon>
        <taxon>Bacilli</taxon>
        <taxon>Bacillales</taxon>
        <taxon>Gemellaceae</taxon>
        <taxon>Gemella</taxon>
    </lineage>
</organism>
<evidence type="ECO:0000313" key="6">
    <source>
        <dbReference type="Proteomes" id="UP001212217"/>
    </source>
</evidence>
<dbReference type="InterPro" id="IPR006311">
    <property type="entry name" value="TAT_signal"/>
</dbReference>
<feature type="chain" id="PRO_5043913500" evidence="3">
    <location>
        <begin position="31"/>
        <end position="328"/>
    </location>
</feature>
<comment type="caution">
    <text evidence="5">The sequence shown here is derived from an EMBL/GenBank/DDBJ whole genome shotgun (WGS) entry which is preliminary data.</text>
</comment>
<protein>
    <submittedName>
        <fullName evidence="5">Excalibur calcium-binding domain-containing protein</fullName>
    </submittedName>
</protein>
<reference evidence="5" key="1">
    <citation type="submission" date="2023-08" db="EMBL/GenBank/DDBJ databases">
        <title>Dental plaque isolates bound by oral lectin ZG16B.</title>
        <authorList>
            <person name="Ghosh S."/>
        </authorList>
    </citation>
    <scope>NUCLEOTIDE SEQUENCE</scope>
    <source>
        <strain evidence="5">DP3_5B</strain>
    </source>
</reference>
<dbReference type="PROSITE" id="PS51318">
    <property type="entry name" value="TAT"/>
    <property type="match status" value="1"/>
</dbReference>
<keyword evidence="1" id="KW-0677">Repeat</keyword>
<feature type="repeat" description="Cell wall-binding" evidence="2">
    <location>
        <begin position="148"/>
        <end position="167"/>
    </location>
</feature>
<dbReference type="Pfam" id="PF05901">
    <property type="entry name" value="Excalibur"/>
    <property type="match status" value="1"/>
</dbReference>
<dbReference type="EMBL" id="JAQMFS010000010">
    <property type="protein sequence ID" value="MDB6185289.1"/>
    <property type="molecule type" value="Genomic_DNA"/>
</dbReference>
<dbReference type="InterPro" id="IPR018337">
    <property type="entry name" value="Cell_wall/Cho-bd_repeat"/>
</dbReference>
<dbReference type="Pfam" id="PF19085">
    <property type="entry name" value="Choline_bind_2"/>
    <property type="match status" value="4"/>
</dbReference>
<name>A0AAW6B585_9BACL</name>
<dbReference type="PROSITE" id="PS51170">
    <property type="entry name" value="CW"/>
    <property type="match status" value="2"/>
</dbReference>
<evidence type="ECO:0000313" key="5">
    <source>
        <dbReference type="EMBL" id="MDB6185289.1"/>
    </source>
</evidence>
<evidence type="ECO:0000259" key="4">
    <source>
        <dbReference type="SMART" id="SM00894"/>
    </source>
</evidence>
<accession>A0AAW6B585</accession>